<sequence>MLALETTPVPRFPARMLSEPVALSEDAGHEGRGKVTIQLDSRGQVHHVDLQILALRGFEEFIEGRPCDEVPEAVQRLCGTCPVSHHLAAVKAMDRIAGYDRLTPTAEKLRRLMHFGQFVQSHAVHLYHLTEPDLLLGFDSETNRRGLVDVARSFPQLATEGVLMRRFGQEVVRAVMGPRLAGAGAVPGGMRRALSRESRDLLRADVDQVIDWAVGALRVLERLHDTNPAFYDHFGEVGGNMIGLVGRGGALDFYTGRLRARDALGVTLFDGVAPAAYRGVLAEEPGPGGPHIRALGPEAGWYRVGPLARLQVCDLLTSEKAETERQRLLAVGGGKPLHGTLFYHGARLVELLHAAELIRDLLDDPELLGHDLMADRGAPQREAIGVIEAPRGTLFHRYEVDDDARVRRCELIISTANNTQAMNAAVRKVAAEYFDGSEITEGLLGHIEVAIRAYDPCLACATHALGQMPLSVELIDAAGAVVSGLRRGADGGVSCCVPS</sequence>
<dbReference type="Proteomes" id="UP000247727">
    <property type="component" value="Unassembled WGS sequence"/>
</dbReference>
<feature type="binding site" evidence="6">
    <location>
        <position position="59"/>
    </location>
    <ligand>
        <name>Mg(2+)</name>
        <dbReference type="ChEBI" id="CHEBI:18420"/>
    </ligand>
</feature>
<organism evidence="7 8">
    <name type="scientific">Rhodobacter viridis</name>
    <dbReference type="NCBI Taxonomy" id="1054202"/>
    <lineage>
        <taxon>Bacteria</taxon>
        <taxon>Pseudomonadati</taxon>
        <taxon>Pseudomonadota</taxon>
        <taxon>Alphaproteobacteria</taxon>
        <taxon>Rhodobacterales</taxon>
        <taxon>Rhodobacter group</taxon>
        <taxon>Rhodobacter</taxon>
    </lineage>
</organism>
<evidence type="ECO:0000256" key="3">
    <source>
        <dbReference type="ARBA" id="ARBA00022596"/>
    </source>
</evidence>
<evidence type="ECO:0000313" key="7">
    <source>
        <dbReference type="EMBL" id="PYF10661.1"/>
    </source>
</evidence>
<dbReference type="PANTHER" id="PTHR43600:SF2">
    <property type="entry name" value="F420-NON-REDUCING HYDROGENASE VHU SUBUNIT A"/>
    <property type="match status" value="1"/>
</dbReference>
<dbReference type="Gene3D" id="1.10.645.10">
    <property type="entry name" value="Cytochrome-c3 Hydrogenase, chain B"/>
    <property type="match status" value="1"/>
</dbReference>
<evidence type="ECO:0000313" key="8">
    <source>
        <dbReference type="Proteomes" id="UP000247727"/>
    </source>
</evidence>
<dbReference type="GO" id="GO:0008901">
    <property type="term" value="F:ferredoxin hydrogenase activity"/>
    <property type="evidence" value="ECO:0007669"/>
    <property type="project" value="InterPro"/>
</dbReference>
<accession>A0A318U129</accession>
<keyword evidence="6" id="KW-0460">Magnesium</keyword>
<dbReference type="PANTHER" id="PTHR43600">
    <property type="entry name" value="COENZYME F420 HYDROGENASE, SUBUNIT ALPHA"/>
    <property type="match status" value="1"/>
</dbReference>
<name>A0A318U129_9RHOB</name>
<proteinExistence type="inferred from homology"/>
<feature type="binding site" evidence="6">
    <location>
        <position position="81"/>
    </location>
    <ligand>
        <name>Ni(2+)</name>
        <dbReference type="ChEBI" id="CHEBI:49786"/>
    </ligand>
</feature>
<keyword evidence="4 6" id="KW-0479">Metal-binding</keyword>
<evidence type="ECO:0000256" key="5">
    <source>
        <dbReference type="ARBA" id="ARBA00023002"/>
    </source>
</evidence>
<comment type="similarity">
    <text evidence="2">Belongs to the [NiFe]/[NiFeSe] hydrogenase large subunit family.</text>
</comment>
<keyword evidence="6" id="KW-0408">Iron</keyword>
<gene>
    <name evidence="7" type="ORF">C8J30_104140</name>
</gene>
<protein>
    <submittedName>
        <fullName evidence="7">NAD(P)-dependent nickel-iron dehydrogenase catalytic subunit</fullName>
    </submittedName>
</protein>
<feature type="binding site" evidence="6">
    <location>
        <position position="463"/>
    </location>
    <ligand>
        <name>Mg(2+)</name>
        <dbReference type="ChEBI" id="CHEBI:18420"/>
    </ligand>
</feature>
<dbReference type="OrthoDB" id="9761717at2"/>
<dbReference type="SUPFAM" id="SSF56762">
    <property type="entry name" value="HydB/Nqo4-like"/>
    <property type="match status" value="1"/>
</dbReference>
<feature type="binding site" evidence="6">
    <location>
        <position position="457"/>
    </location>
    <ligand>
        <name>Ni(2+)</name>
        <dbReference type="ChEBI" id="CHEBI:49786"/>
    </ligand>
</feature>
<evidence type="ECO:0000256" key="1">
    <source>
        <dbReference type="ARBA" id="ARBA00001967"/>
    </source>
</evidence>
<dbReference type="InterPro" id="IPR029014">
    <property type="entry name" value="NiFe-Hase_large"/>
</dbReference>
<keyword evidence="8" id="KW-1185">Reference proteome</keyword>
<keyword evidence="3 6" id="KW-0533">Nickel</keyword>
<evidence type="ECO:0000256" key="4">
    <source>
        <dbReference type="ARBA" id="ARBA00022723"/>
    </source>
</evidence>
<comment type="cofactor">
    <cofactor evidence="6">
        <name>Fe cation</name>
        <dbReference type="ChEBI" id="CHEBI:24875"/>
    </cofactor>
</comment>
<dbReference type="PROSITE" id="PS00508">
    <property type="entry name" value="NI_HGENASE_L_2"/>
    <property type="match status" value="1"/>
</dbReference>
<dbReference type="EMBL" id="QJTK01000004">
    <property type="protein sequence ID" value="PYF10661.1"/>
    <property type="molecule type" value="Genomic_DNA"/>
</dbReference>
<dbReference type="GO" id="GO:0016151">
    <property type="term" value="F:nickel cation binding"/>
    <property type="evidence" value="ECO:0007669"/>
    <property type="project" value="InterPro"/>
</dbReference>
<comment type="cofactor">
    <cofactor evidence="1 6">
        <name>Ni(2+)</name>
        <dbReference type="ChEBI" id="CHEBI:49786"/>
    </cofactor>
</comment>
<reference evidence="7 8" key="1">
    <citation type="submission" date="2018-06" db="EMBL/GenBank/DDBJ databases">
        <title>Genomic Encyclopedia of Type Strains, Phase III (KMG-III): the genomes of soil and plant-associated and newly described type strains.</title>
        <authorList>
            <person name="Whitman W."/>
        </authorList>
    </citation>
    <scope>NUCLEOTIDE SEQUENCE [LARGE SCALE GENOMIC DNA]</scope>
    <source>
        <strain evidence="7 8">JA737</strain>
    </source>
</reference>
<feature type="binding site" evidence="6">
    <location>
        <position position="78"/>
    </location>
    <ligand>
        <name>Ni(2+)</name>
        <dbReference type="ChEBI" id="CHEBI:49786"/>
    </ligand>
</feature>
<dbReference type="AlphaFoldDB" id="A0A318U129"/>
<keyword evidence="5" id="KW-0560">Oxidoreductase</keyword>
<feature type="binding site" evidence="6">
    <location>
        <position position="411"/>
    </location>
    <ligand>
        <name>Mg(2+)</name>
        <dbReference type="ChEBI" id="CHEBI:18420"/>
    </ligand>
</feature>
<evidence type="ECO:0000256" key="2">
    <source>
        <dbReference type="ARBA" id="ARBA00009292"/>
    </source>
</evidence>
<feature type="binding site" evidence="6">
    <location>
        <position position="460"/>
    </location>
    <ligand>
        <name>Fe cation</name>
        <dbReference type="ChEBI" id="CHEBI:24875"/>
    </ligand>
</feature>
<comment type="caution">
    <text evidence="7">The sequence shown here is derived from an EMBL/GenBank/DDBJ whole genome shotgun (WGS) entry which is preliminary data.</text>
</comment>
<dbReference type="InterPro" id="IPR018194">
    <property type="entry name" value="Ni-dep_hyd_lsu_Ni_BS"/>
</dbReference>
<evidence type="ECO:0000256" key="6">
    <source>
        <dbReference type="PIRSR" id="PIRSR601501-1"/>
    </source>
</evidence>
<dbReference type="InterPro" id="IPR001501">
    <property type="entry name" value="Ni-dep_hyd_lsu"/>
</dbReference>
<dbReference type="Pfam" id="PF00374">
    <property type="entry name" value="NiFeSe_Hases"/>
    <property type="match status" value="2"/>
</dbReference>